<evidence type="ECO:0000256" key="5">
    <source>
        <dbReference type="ARBA" id="ARBA00022519"/>
    </source>
</evidence>
<keyword evidence="14" id="KW-1185">Reference proteome</keyword>
<proteinExistence type="inferred from homology"/>
<sequence>MSNAAYHPADSLSLNLGKGEIALWSGAAAFVLAVHLAGVWYLNRVPAMEAPSLDAAPAIMMELAPMVVAPEAVLNEMAEVVDSAPAEEVEEIVEEIDPVEEPVLEEEVVEEEPVETEEVAELEPVETLEDVVEELEEVPLPEVAMAVPQRRPVPEKPKPIEKPVEKKVEKKKVEKKQSKPQVAATKSATDAPATAAPRVARAAAGSGMSPARWQSRVNAHLNRYKRYPSGARGVGIATVSFTINPGGEVLAVSLARSSGDPAFDSAAVELVRRASPVPAPPPDLAKSRMSLVVPIRYSR</sequence>
<evidence type="ECO:0000256" key="11">
    <source>
        <dbReference type="SAM" id="Phobius"/>
    </source>
</evidence>
<dbReference type="Pfam" id="PF13103">
    <property type="entry name" value="TonB_2"/>
    <property type="match status" value="1"/>
</dbReference>
<evidence type="ECO:0000256" key="3">
    <source>
        <dbReference type="ARBA" id="ARBA00022448"/>
    </source>
</evidence>
<feature type="compositionally biased region" description="Low complexity" evidence="10">
    <location>
        <begin position="182"/>
        <end position="207"/>
    </location>
</feature>
<feature type="transmembrane region" description="Helical" evidence="11">
    <location>
        <begin position="21"/>
        <end position="42"/>
    </location>
</feature>
<evidence type="ECO:0000256" key="9">
    <source>
        <dbReference type="ARBA" id="ARBA00023136"/>
    </source>
</evidence>
<feature type="region of interest" description="Disordered" evidence="10">
    <location>
        <begin position="149"/>
        <end position="211"/>
    </location>
</feature>
<feature type="domain" description="TonB C-terminal" evidence="12">
    <location>
        <begin position="209"/>
        <end position="299"/>
    </location>
</feature>
<evidence type="ECO:0000256" key="8">
    <source>
        <dbReference type="ARBA" id="ARBA00022989"/>
    </source>
</evidence>
<dbReference type="InterPro" id="IPR051045">
    <property type="entry name" value="TonB-dependent_transducer"/>
</dbReference>
<dbReference type="AlphaFoldDB" id="A0A7W9S5R3"/>
<evidence type="ECO:0000256" key="2">
    <source>
        <dbReference type="ARBA" id="ARBA00006555"/>
    </source>
</evidence>
<dbReference type="RefSeq" id="WP_183832514.1">
    <property type="nucleotide sequence ID" value="NZ_JACHEU010000005.1"/>
</dbReference>
<feature type="compositionally biased region" description="Basic and acidic residues" evidence="10">
    <location>
        <begin position="152"/>
        <end position="177"/>
    </location>
</feature>
<evidence type="ECO:0000256" key="7">
    <source>
        <dbReference type="ARBA" id="ARBA00022927"/>
    </source>
</evidence>
<comment type="similarity">
    <text evidence="2">Belongs to the TonB family.</text>
</comment>
<protein>
    <submittedName>
        <fullName evidence="13">Protein TonB</fullName>
    </submittedName>
</protein>
<evidence type="ECO:0000259" key="12">
    <source>
        <dbReference type="PROSITE" id="PS52015"/>
    </source>
</evidence>
<keyword evidence="7" id="KW-0653">Protein transport</keyword>
<dbReference type="SUPFAM" id="SSF74653">
    <property type="entry name" value="TolA/TonB C-terminal domain"/>
    <property type="match status" value="1"/>
</dbReference>
<accession>A0A7W9S5R3</accession>
<dbReference type="Proteomes" id="UP000533306">
    <property type="component" value="Unassembled WGS sequence"/>
</dbReference>
<dbReference type="GO" id="GO:0031992">
    <property type="term" value="F:energy transducer activity"/>
    <property type="evidence" value="ECO:0007669"/>
    <property type="project" value="TreeGrafter"/>
</dbReference>
<evidence type="ECO:0000256" key="10">
    <source>
        <dbReference type="SAM" id="MobiDB-lite"/>
    </source>
</evidence>
<evidence type="ECO:0000313" key="14">
    <source>
        <dbReference type="Proteomes" id="UP000533306"/>
    </source>
</evidence>
<organism evidence="13 14">
    <name type="scientific">Aquamicrobium lusatiense</name>
    <dbReference type="NCBI Taxonomy" id="89772"/>
    <lineage>
        <taxon>Bacteria</taxon>
        <taxon>Pseudomonadati</taxon>
        <taxon>Pseudomonadota</taxon>
        <taxon>Alphaproteobacteria</taxon>
        <taxon>Hyphomicrobiales</taxon>
        <taxon>Phyllobacteriaceae</taxon>
        <taxon>Aquamicrobium</taxon>
    </lineage>
</organism>
<reference evidence="13 14" key="1">
    <citation type="submission" date="2020-08" db="EMBL/GenBank/DDBJ databases">
        <title>Genomic Encyclopedia of Type Strains, Phase IV (KMG-IV): sequencing the most valuable type-strain genomes for metagenomic binning, comparative biology and taxonomic classification.</title>
        <authorList>
            <person name="Goeker M."/>
        </authorList>
    </citation>
    <scope>NUCLEOTIDE SEQUENCE [LARGE SCALE GENOMIC DNA]</scope>
    <source>
        <strain evidence="13 14">DSM 11099</strain>
    </source>
</reference>
<evidence type="ECO:0000313" key="13">
    <source>
        <dbReference type="EMBL" id="MBB6014335.1"/>
    </source>
</evidence>
<name>A0A7W9S5R3_9HYPH</name>
<dbReference type="GO" id="GO:0055085">
    <property type="term" value="P:transmembrane transport"/>
    <property type="evidence" value="ECO:0007669"/>
    <property type="project" value="InterPro"/>
</dbReference>
<keyword evidence="5" id="KW-0997">Cell inner membrane</keyword>
<dbReference type="PANTHER" id="PTHR33446">
    <property type="entry name" value="PROTEIN TONB-RELATED"/>
    <property type="match status" value="1"/>
</dbReference>
<evidence type="ECO:0000256" key="4">
    <source>
        <dbReference type="ARBA" id="ARBA00022475"/>
    </source>
</evidence>
<dbReference type="NCBIfam" id="TIGR01352">
    <property type="entry name" value="tonB_Cterm"/>
    <property type="match status" value="1"/>
</dbReference>
<keyword evidence="6 11" id="KW-0812">Transmembrane</keyword>
<dbReference type="EMBL" id="JACHEU010000005">
    <property type="protein sequence ID" value="MBB6014335.1"/>
    <property type="molecule type" value="Genomic_DNA"/>
</dbReference>
<keyword evidence="4" id="KW-1003">Cell membrane</keyword>
<dbReference type="GO" id="GO:0098797">
    <property type="term" value="C:plasma membrane protein complex"/>
    <property type="evidence" value="ECO:0007669"/>
    <property type="project" value="TreeGrafter"/>
</dbReference>
<evidence type="ECO:0000256" key="6">
    <source>
        <dbReference type="ARBA" id="ARBA00022692"/>
    </source>
</evidence>
<dbReference type="InterPro" id="IPR037682">
    <property type="entry name" value="TonB_C"/>
</dbReference>
<dbReference type="PANTHER" id="PTHR33446:SF2">
    <property type="entry name" value="PROTEIN TONB"/>
    <property type="match status" value="1"/>
</dbReference>
<keyword evidence="9 11" id="KW-0472">Membrane</keyword>
<comment type="caution">
    <text evidence="13">The sequence shown here is derived from an EMBL/GenBank/DDBJ whole genome shotgun (WGS) entry which is preliminary data.</text>
</comment>
<dbReference type="GO" id="GO:0015031">
    <property type="term" value="P:protein transport"/>
    <property type="evidence" value="ECO:0007669"/>
    <property type="project" value="UniProtKB-KW"/>
</dbReference>
<keyword evidence="3" id="KW-0813">Transport</keyword>
<dbReference type="PROSITE" id="PS52015">
    <property type="entry name" value="TONB_CTD"/>
    <property type="match status" value="1"/>
</dbReference>
<dbReference type="InterPro" id="IPR006260">
    <property type="entry name" value="TonB/TolA_C"/>
</dbReference>
<gene>
    <name evidence="13" type="ORF">HNR59_003729</name>
</gene>
<comment type="subcellular location">
    <subcellularLocation>
        <location evidence="1">Cell inner membrane</location>
        <topology evidence="1">Single-pass membrane protein</topology>
        <orientation evidence="1">Periplasmic side</orientation>
    </subcellularLocation>
</comment>
<dbReference type="Gene3D" id="3.30.1150.10">
    <property type="match status" value="1"/>
</dbReference>
<keyword evidence="8 11" id="KW-1133">Transmembrane helix</keyword>
<evidence type="ECO:0000256" key="1">
    <source>
        <dbReference type="ARBA" id="ARBA00004383"/>
    </source>
</evidence>